<keyword evidence="2" id="KW-0575">Peroxidase</keyword>
<protein>
    <recommendedName>
        <fullName evidence="9">Heme haloperoxidase family profile domain-containing protein</fullName>
    </recommendedName>
</protein>
<dbReference type="PANTHER" id="PTHR33577:SF9">
    <property type="entry name" value="PEROXIDASE STCC"/>
    <property type="match status" value="1"/>
</dbReference>
<dbReference type="SUPFAM" id="SSF47571">
    <property type="entry name" value="Cloroperoxidase"/>
    <property type="match status" value="1"/>
</dbReference>
<feature type="domain" description="Heme haloperoxidase family profile" evidence="9">
    <location>
        <begin position="10"/>
        <end position="218"/>
    </location>
</feature>
<keyword evidence="5" id="KW-0560">Oxidoreductase</keyword>
<name>S7RNK2_GLOTA</name>
<comment type="similarity">
    <text evidence="7">Belongs to the chloroperoxidase family.</text>
</comment>
<dbReference type="Gene3D" id="1.10.489.10">
    <property type="entry name" value="Chloroperoxidase-like"/>
    <property type="match status" value="1"/>
</dbReference>
<reference evidence="10 11" key="1">
    <citation type="journal article" date="2012" name="Science">
        <title>The Paleozoic origin of enzymatic lignin decomposition reconstructed from 31 fungal genomes.</title>
        <authorList>
            <person name="Floudas D."/>
            <person name="Binder M."/>
            <person name="Riley R."/>
            <person name="Barry K."/>
            <person name="Blanchette R.A."/>
            <person name="Henrissat B."/>
            <person name="Martinez A.T."/>
            <person name="Otillar R."/>
            <person name="Spatafora J.W."/>
            <person name="Yadav J.S."/>
            <person name="Aerts A."/>
            <person name="Benoit I."/>
            <person name="Boyd A."/>
            <person name="Carlson A."/>
            <person name="Copeland A."/>
            <person name="Coutinho P.M."/>
            <person name="de Vries R.P."/>
            <person name="Ferreira P."/>
            <person name="Findley K."/>
            <person name="Foster B."/>
            <person name="Gaskell J."/>
            <person name="Glotzer D."/>
            <person name="Gorecki P."/>
            <person name="Heitman J."/>
            <person name="Hesse C."/>
            <person name="Hori C."/>
            <person name="Igarashi K."/>
            <person name="Jurgens J.A."/>
            <person name="Kallen N."/>
            <person name="Kersten P."/>
            <person name="Kohler A."/>
            <person name="Kuees U."/>
            <person name="Kumar T.K.A."/>
            <person name="Kuo A."/>
            <person name="LaButti K."/>
            <person name="Larrondo L.F."/>
            <person name="Lindquist E."/>
            <person name="Ling A."/>
            <person name="Lombard V."/>
            <person name="Lucas S."/>
            <person name="Lundell T."/>
            <person name="Martin R."/>
            <person name="McLaughlin D.J."/>
            <person name="Morgenstern I."/>
            <person name="Morin E."/>
            <person name="Murat C."/>
            <person name="Nagy L.G."/>
            <person name="Nolan M."/>
            <person name="Ohm R.A."/>
            <person name="Patyshakuliyeva A."/>
            <person name="Rokas A."/>
            <person name="Ruiz-Duenas F.J."/>
            <person name="Sabat G."/>
            <person name="Salamov A."/>
            <person name="Samejima M."/>
            <person name="Schmutz J."/>
            <person name="Slot J.C."/>
            <person name="St John F."/>
            <person name="Stenlid J."/>
            <person name="Sun H."/>
            <person name="Sun S."/>
            <person name="Syed K."/>
            <person name="Tsang A."/>
            <person name="Wiebenga A."/>
            <person name="Young D."/>
            <person name="Pisabarro A."/>
            <person name="Eastwood D.C."/>
            <person name="Martin F."/>
            <person name="Cullen D."/>
            <person name="Grigoriev I.V."/>
            <person name="Hibbett D.S."/>
        </authorList>
    </citation>
    <scope>NUCLEOTIDE SEQUENCE [LARGE SCALE GENOMIC DNA]</scope>
    <source>
        <strain evidence="10 11">ATCC 11539</strain>
    </source>
</reference>
<dbReference type="Proteomes" id="UP000030669">
    <property type="component" value="Unassembled WGS sequence"/>
</dbReference>
<feature type="compositionally biased region" description="Basic and acidic residues" evidence="8">
    <location>
        <begin position="12"/>
        <end position="24"/>
    </location>
</feature>
<evidence type="ECO:0000256" key="2">
    <source>
        <dbReference type="ARBA" id="ARBA00022559"/>
    </source>
</evidence>
<keyword evidence="3" id="KW-0349">Heme</keyword>
<feature type="region of interest" description="Disordered" evidence="8">
    <location>
        <begin position="1"/>
        <end position="26"/>
    </location>
</feature>
<feature type="compositionally biased region" description="Polar residues" evidence="8">
    <location>
        <begin position="1"/>
        <end position="11"/>
    </location>
</feature>
<dbReference type="GO" id="GO:0046872">
    <property type="term" value="F:metal ion binding"/>
    <property type="evidence" value="ECO:0007669"/>
    <property type="project" value="UniProtKB-KW"/>
</dbReference>
<organism evidence="10 11">
    <name type="scientific">Gloeophyllum trabeum (strain ATCC 11539 / FP-39264 / Madison 617)</name>
    <name type="common">Brown rot fungus</name>
    <dbReference type="NCBI Taxonomy" id="670483"/>
    <lineage>
        <taxon>Eukaryota</taxon>
        <taxon>Fungi</taxon>
        <taxon>Dikarya</taxon>
        <taxon>Basidiomycota</taxon>
        <taxon>Agaricomycotina</taxon>
        <taxon>Agaricomycetes</taxon>
        <taxon>Gloeophyllales</taxon>
        <taxon>Gloeophyllaceae</taxon>
        <taxon>Gloeophyllum</taxon>
    </lineage>
</organism>
<dbReference type="RefSeq" id="XP_007865510.1">
    <property type="nucleotide sequence ID" value="XM_007867319.1"/>
</dbReference>
<dbReference type="GeneID" id="19306007"/>
<dbReference type="GO" id="GO:0004601">
    <property type="term" value="F:peroxidase activity"/>
    <property type="evidence" value="ECO:0007669"/>
    <property type="project" value="UniProtKB-KW"/>
</dbReference>
<dbReference type="InterPro" id="IPR000028">
    <property type="entry name" value="Chloroperoxidase"/>
</dbReference>
<dbReference type="OMA" id="FPTEFGW"/>
<evidence type="ECO:0000256" key="4">
    <source>
        <dbReference type="ARBA" id="ARBA00022723"/>
    </source>
</evidence>
<evidence type="ECO:0000259" key="9">
    <source>
        <dbReference type="PROSITE" id="PS51405"/>
    </source>
</evidence>
<dbReference type="EMBL" id="KB469301">
    <property type="protein sequence ID" value="EPQ56065.1"/>
    <property type="molecule type" value="Genomic_DNA"/>
</dbReference>
<evidence type="ECO:0000256" key="5">
    <source>
        <dbReference type="ARBA" id="ARBA00023002"/>
    </source>
</evidence>
<evidence type="ECO:0000313" key="11">
    <source>
        <dbReference type="Proteomes" id="UP000030669"/>
    </source>
</evidence>
<accession>S7RNK2</accession>
<dbReference type="PROSITE" id="PS51405">
    <property type="entry name" value="HEME_HALOPEROXIDASE"/>
    <property type="match status" value="1"/>
</dbReference>
<evidence type="ECO:0000313" key="10">
    <source>
        <dbReference type="EMBL" id="EPQ56065.1"/>
    </source>
</evidence>
<evidence type="ECO:0000256" key="1">
    <source>
        <dbReference type="ARBA" id="ARBA00001970"/>
    </source>
</evidence>
<keyword evidence="6" id="KW-0408">Iron</keyword>
<sequence>MLLPSSSSTIDHTYRRGGPGERRSPCPALNTMANYGYIPRDGMNIKFWPLIHALREFYNLSLPLALFLAIPGYLLCGSILHMSLNLDDLALHDRLEHDASLVHADAAPGAACAPTNVDPGLLHAFITSCPAGRGFRLEDFAKARIAREKTLGGRQLNAFHAEIARGESALSWLLMKDESGEAPPGRLEQWYGEERVPDGWSKPERRLGLITTRHTAVKVQHLIASMSQSGVVQDIPMKR</sequence>
<evidence type="ECO:0000256" key="7">
    <source>
        <dbReference type="ARBA" id="ARBA00025795"/>
    </source>
</evidence>
<dbReference type="PANTHER" id="PTHR33577">
    <property type="entry name" value="STERIGMATOCYSTIN BIOSYNTHESIS PEROXIDASE STCC-RELATED"/>
    <property type="match status" value="1"/>
</dbReference>
<dbReference type="OrthoDB" id="407298at2759"/>
<dbReference type="Pfam" id="PF01328">
    <property type="entry name" value="Peroxidase_2"/>
    <property type="match status" value="1"/>
</dbReference>
<dbReference type="KEGG" id="gtr:GLOTRDRAFT_40798"/>
<keyword evidence="11" id="KW-1185">Reference proteome</keyword>
<comment type="cofactor">
    <cofactor evidence="1">
        <name>heme b</name>
        <dbReference type="ChEBI" id="CHEBI:60344"/>
    </cofactor>
</comment>
<dbReference type="HOGENOM" id="CLU_050230_5_1_1"/>
<dbReference type="eggNOG" id="ENOG502SEE2">
    <property type="taxonomic scope" value="Eukaryota"/>
</dbReference>
<keyword evidence="4" id="KW-0479">Metal-binding</keyword>
<gene>
    <name evidence="10" type="ORF">GLOTRDRAFT_40798</name>
</gene>
<dbReference type="InterPro" id="IPR036851">
    <property type="entry name" value="Chloroperoxidase-like_sf"/>
</dbReference>
<evidence type="ECO:0000256" key="3">
    <source>
        <dbReference type="ARBA" id="ARBA00022617"/>
    </source>
</evidence>
<dbReference type="AlphaFoldDB" id="S7RNK2"/>
<evidence type="ECO:0000256" key="8">
    <source>
        <dbReference type="SAM" id="MobiDB-lite"/>
    </source>
</evidence>
<evidence type="ECO:0000256" key="6">
    <source>
        <dbReference type="ARBA" id="ARBA00023004"/>
    </source>
</evidence>
<proteinExistence type="inferred from homology"/>